<sequence length="485" mass="51123">MEYAGYVGGKFLRGEGERFDVQNPSDESIVAEVVGVSSAQADAAIGAARAAFDSGVWSSLSMKARGEAMTRFGEAMRKRADFLKKCAIEEAGCPVSATVMGAQVHAPLRMTDEIIDMFLRMPEQGENPLPIHERVNPHFVVQSLKRWSPLGVVSAISAYNVPFYTAFWKVVPALMAGNSVILRPNPLTPISSMIFAEAAEEAGLPPGVLNVIIEPGLAGGLAMTTDPRVDMVSFTGSCAVGAKVAEQAAPTLKRLVLELGGKSAQIYLPDAVARAPSAAVSVCTSHAGQGCVLGTRVFVPQESKAEVLDGMAKLLAGVKIGPASDPATQLGPVISAGQRDRCEHFTKEAVEAGGRVVCGGRRPEGFDKGFYWEPTVLDLPDNANPAAQEEIFGPVVSVIGYRDLDHAVEMANDSRFGLSGWVHGADKVKALEVGLKIRSGAVNVNGAVMSSYASGGGIKMSGLGRERGVEGLREFQMMTTFNIGG</sequence>
<dbReference type="GO" id="GO:0016620">
    <property type="term" value="F:oxidoreductase activity, acting on the aldehyde or oxo group of donors, NAD or NADP as acceptor"/>
    <property type="evidence" value="ECO:0007669"/>
    <property type="project" value="InterPro"/>
</dbReference>
<dbReference type="InterPro" id="IPR016163">
    <property type="entry name" value="Ald_DH_C"/>
</dbReference>
<evidence type="ECO:0000256" key="4">
    <source>
        <dbReference type="RuleBase" id="RU003345"/>
    </source>
</evidence>
<dbReference type="STRING" id="158500.BES08_12420"/>
<dbReference type="AlphaFoldDB" id="A0A031JTJ2"/>
<reference evidence="6 7" key="1">
    <citation type="submission" date="2014-03" db="EMBL/GenBank/DDBJ databases">
        <title>Whole genome sequence of Novosphingobium resinovorum KF1.</title>
        <authorList>
            <person name="Gan H.M."/>
            <person name="Gan H.Y."/>
            <person name="Chew T.H."/>
            <person name="Savka M.A."/>
        </authorList>
    </citation>
    <scope>NUCLEOTIDE SEQUENCE [LARGE SCALE GENOMIC DNA]</scope>
    <source>
        <strain evidence="6 7">KF1</strain>
    </source>
</reference>
<dbReference type="SUPFAM" id="SSF53720">
    <property type="entry name" value="ALDH-like"/>
    <property type="match status" value="1"/>
</dbReference>
<keyword evidence="2 4" id="KW-0560">Oxidoreductase</keyword>
<dbReference type="InterPro" id="IPR016161">
    <property type="entry name" value="Ald_DH/histidinol_DH"/>
</dbReference>
<evidence type="ECO:0000313" key="6">
    <source>
        <dbReference type="EMBL" id="EZP80123.1"/>
    </source>
</evidence>
<evidence type="ECO:0000256" key="3">
    <source>
        <dbReference type="PROSITE-ProRule" id="PRU10007"/>
    </source>
</evidence>
<dbReference type="InterPro" id="IPR029510">
    <property type="entry name" value="Ald_DH_CS_GLU"/>
</dbReference>
<feature type="active site" evidence="3">
    <location>
        <position position="258"/>
    </location>
</feature>
<dbReference type="PANTHER" id="PTHR42804">
    <property type="entry name" value="ALDEHYDE DEHYDROGENASE"/>
    <property type="match status" value="1"/>
</dbReference>
<evidence type="ECO:0000259" key="5">
    <source>
        <dbReference type="Pfam" id="PF00171"/>
    </source>
</evidence>
<evidence type="ECO:0000256" key="2">
    <source>
        <dbReference type="ARBA" id="ARBA00023002"/>
    </source>
</evidence>
<dbReference type="Gene3D" id="3.40.605.10">
    <property type="entry name" value="Aldehyde Dehydrogenase, Chain A, domain 1"/>
    <property type="match status" value="1"/>
</dbReference>
<dbReference type="InterPro" id="IPR016162">
    <property type="entry name" value="Ald_DH_N"/>
</dbReference>
<accession>A0A031JTJ2</accession>
<dbReference type="Pfam" id="PF00171">
    <property type="entry name" value="Aldedh"/>
    <property type="match status" value="1"/>
</dbReference>
<name>A0A031JTJ2_9SPHN</name>
<dbReference type="PROSITE" id="PS00687">
    <property type="entry name" value="ALDEHYDE_DEHYDR_GLU"/>
    <property type="match status" value="1"/>
</dbReference>
<comment type="caution">
    <text evidence="6">The sequence shown here is derived from an EMBL/GenBank/DDBJ whole genome shotgun (WGS) entry which is preliminary data.</text>
</comment>
<feature type="domain" description="Aldehyde dehydrogenase" evidence="5">
    <location>
        <begin position="13"/>
        <end position="478"/>
    </location>
</feature>
<dbReference type="eggNOG" id="COG1012">
    <property type="taxonomic scope" value="Bacteria"/>
</dbReference>
<proteinExistence type="inferred from homology"/>
<gene>
    <name evidence="6" type="ORF">BV97_03537</name>
</gene>
<comment type="similarity">
    <text evidence="1 4">Belongs to the aldehyde dehydrogenase family.</text>
</comment>
<dbReference type="Proteomes" id="UP000024329">
    <property type="component" value="Unassembled WGS sequence"/>
</dbReference>
<protein>
    <submittedName>
        <fullName evidence="6">Aldehyde dehydrogenase</fullName>
    </submittedName>
</protein>
<dbReference type="InterPro" id="IPR015590">
    <property type="entry name" value="Aldehyde_DH_dom"/>
</dbReference>
<evidence type="ECO:0000256" key="1">
    <source>
        <dbReference type="ARBA" id="ARBA00009986"/>
    </source>
</evidence>
<dbReference type="EMBL" id="JFYZ01000018">
    <property type="protein sequence ID" value="EZP80123.1"/>
    <property type="molecule type" value="Genomic_DNA"/>
</dbReference>
<organism evidence="6 7">
    <name type="scientific">Novosphingobium resinovorum</name>
    <dbReference type="NCBI Taxonomy" id="158500"/>
    <lineage>
        <taxon>Bacteria</taxon>
        <taxon>Pseudomonadati</taxon>
        <taxon>Pseudomonadota</taxon>
        <taxon>Alphaproteobacteria</taxon>
        <taxon>Sphingomonadales</taxon>
        <taxon>Sphingomonadaceae</taxon>
        <taxon>Novosphingobium</taxon>
    </lineage>
</organism>
<dbReference type="Gene3D" id="3.40.309.10">
    <property type="entry name" value="Aldehyde Dehydrogenase, Chain A, domain 2"/>
    <property type="match status" value="1"/>
</dbReference>
<dbReference type="PATRIC" id="fig|158500.4.peg.3608"/>
<dbReference type="PANTHER" id="PTHR42804:SF1">
    <property type="entry name" value="ALDEHYDE DEHYDROGENASE-RELATED"/>
    <property type="match status" value="1"/>
</dbReference>
<evidence type="ECO:0000313" key="7">
    <source>
        <dbReference type="Proteomes" id="UP000024329"/>
    </source>
</evidence>